<dbReference type="AlphaFoldDB" id="A0A142W4B0"/>
<accession>A0A142W4B0</accession>
<organism evidence="2 3">
    <name type="scientific">Sphingopyxis terrae subsp. terrae NBRC 15098</name>
    <dbReference type="NCBI Taxonomy" id="1219058"/>
    <lineage>
        <taxon>Bacteria</taxon>
        <taxon>Pseudomonadati</taxon>
        <taxon>Pseudomonadota</taxon>
        <taxon>Alphaproteobacteria</taxon>
        <taxon>Sphingomonadales</taxon>
        <taxon>Sphingomonadaceae</taxon>
        <taxon>Sphingopyxis</taxon>
    </lineage>
</organism>
<dbReference type="RefSeq" id="WP_186402269.1">
    <property type="nucleotide sequence ID" value="NZ_CP013342.1"/>
</dbReference>
<dbReference type="EMBL" id="CP013342">
    <property type="protein sequence ID" value="AMU96377.1"/>
    <property type="molecule type" value="Genomic_DNA"/>
</dbReference>
<reference evidence="2 3" key="2">
    <citation type="journal article" date="2016" name="Genome Announc.">
        <title>Complete Genome Sequence of Sphingopyxis terrae Strain 203-1 (NBRC 111660), a Polyethylene Glycol Degrader.</title>
        <authorList>
            <person name="Ohtsubo Y."/>
            <person name="Nonoyama S."/>
            <person name="Nagata Y."/>
            <person name="Numata M."/>
            <person name="Tsuchikane K."/>
            <person name="Hosoyama A."/>
            <person name="Yamazoe A."/>
            <person name="Tsuda M."/>
            <person name="Fujita N."/>
            <person name="Kawai F."/>
        </authorList>
    </citation>
    <scope>NUCLEOTIDE SEQUENCE [LARGE SCALE GENOMIC DNA]</scope>
    <source>
        <strain evidence="2 3">203-1</strain>
    </source>
</reference>
<proteinExistence type="predicted"/>
<gene>
    <name evidence="2" type="ORF">AOA14_17390</name>
</gene>
<reference evidence="3" key="1">
    <citation type="submission" date="2015-11" db="EMBL/GenBank/DDBJ databases">
        <title>Complete genome sequence of a polyethylene glycol-degrading strain Sphingopyxis terrae strain 203-1 (NBRC 15098).</title>
        <authorList>
            <person name="Yoshiyuki O."/>
            <person name="Shouta N."/>
            <person name="Nagata Y."/>
            <person name="Numata M."/>
            <person name="Tsuchikane K."/>
            <person name="Hosoyama A."/>
            <person name="Yamazoe A."/>
            <person name="Tsuda M."/>
            <person name="Fujita N."/>
            <person name="Kawai F."/>
        </authorList>
    </citation>
    <scope>NUCLEOTIDE SEQUENCE [LARGE SCALE GENOMIC DNA]</scope>
    <source>
        <strain evidence="3">203-1</strain>
    </source>
</reference>
<sequence length="98" mass="10353">MPIPSPNNGVPRGGCDCLPRPAGDAPAMPPPNTYVLRYEDRWFGIEKHVAFEAADLVAALALAESEPVGSWAELSDGEGVLICRRGGALGAADYWSVD</sequence>
<evidence type="ECO:0000313" key="3">
    <source>
        <dbReference type="Proteomes" id="UP000076234"/>
    </source>
</evidence>
<dbReference type="Proteomes" id="UP000076234">
    <property type="component" value="Chromosome"/>
</dbReference>
<evidence type="ECO:0000313" key="2">
    <source>
        <dbReference type="EMBL" id="AMU96377.1"/>
    </source>
</evidence>
<evidence type="ECO:0000256" key="1">
    <source>
        <dbReference type="SAM" id="MobiDB-lite"/>
    </source>
</evidence>
<protein>
    <submittedName>
        <fullName evidence="2">Uncharacterized protein</fullName>
    </submittedName>
</protein>
<name>A0A142W4B0_9SPHN</name>
<feature type="region of interest" description="Disordered" evidence="1">
    <location>
        <begin position="1"/>
        <end position="29"/>
    </location>
</feature>
<dbReference type="KEGG" id="ster:AOA14_17390"/>